<dbReference type="EMBL" id="AGIZ01000007">
    <property type="protein sequence ID" value="EHC12780.1"/>
    <property type="molecule type" value="Genomic_DNA"/>
</dbReference>
<dbReference type="PATRIC" id="fig|741277.3.peg.1917"/>
<keyword evidence="2" id="KW-1185">Reference proteome</keyword>
<proteinExistence type="predicted"/>
<gene>
    <name evidence="1" type="ORF">FJSC11DRAFT_2397</name>
</gene>
<reference evidence="1 2" key="1">
    <citation type="submission" date="2011-09" db="EMBL/GenBank/DDBJ databases">
        <title>The draft genome of Fischerella sp. JSC-11.</title>
        <authorList>
            <consortium name="US DOE Joint Genome Institute (JGI-PGF)"/>
            <person name="Lucas S."/>
            <person name="Han J."/>
            <person name="Lapidus A."/>
            <person name="Cheng J.-F."/>
            <person name="Goodwin L."/>
            <person name="Pitluck S."/>
            <person name="Peters L."/>
            <person name="Land M.L."/>
            <person name="Hauser L."/>
            <person name="Sarkisova S."/>
            <person name="Bryant D.A."/>
            <person name="Brown I."/>
            <person name="Woyke T.J."/>
        </authorList>
    </citation>
    <scope>NUCLEOTIDE SEQUENCE [LARGE SCALE GENOMIC DNA]</scope>
    <source>
        <strain evidence="1 2">JSC-11</strain>
    </source>
</reference>
<dbReference type="Proteomes" id="UP000004344">
    <property type="component" value="Unassembled WGS sequence"/>
</dbReference>
<organism evidence="1 2">
    <name type="scientific">Fischerella thermalis JSC-11</name>
    <dbReference type="NCBI Taxonomy" id="741277"/>
    <lineage>
        <taxon>Bacteria</taxon>
        <taxon>Bacillati</taxon>
        <taxon>Cyanobacteriota</taxon>
        <taxon>Cyanophyceae</taxon>
        <taxon>Nostocales</taxon>
        <taxon>Hapalosiphonaceae</taxon>
        <taxon>Fischerella</taxon>
    </lineage>
</organism>
<name>G6FU50_9CYAN</name>
<dbReference type="RefSeq" id="WP_009457041.1">
    <property type="nucleotide sequence ID" value="NZ_AGIZ01000007.1"/>
</dbReference>
<protein>
    <submittedName>
        <fullName evidence="1">Uncharacterized protein</fullName>
    </submittedName>
</protein>
<comment type="caution">
    <text evidence="1">The sequence shown here is derived from an EMBL/GenBank/DDBJ whole genome shotgun (WGS) entry which is preliminary data.</text>
</comment>
<sequence>MQQLRLKENLLSFHHSDRTHSWFGASLPTQIYGYGRIISSFLVLDIYHLNHSYIEYILSSFNAEYMSLVSQK</sequence>
<accession>G6FU50</accession>
<dbReference type="AlphaFoldDB" id="G6FU50"/>
<evidence type="ECO:0000313" key="2">
    <source>
        <dbReference type="Proteomes" id="UP000004344"/>
    </source>
</evidence>
<evidence type="ECO:0000313" key="1">
    <source>
        <dbReference type="EMBL" id="EHC12780.1"/>
    </source>
</evidence>